<keyword evidence="2" id="KW-1185">Reference proteome</keyword>
<name>A0A1E5P147_9ACTN</name>
<protein>
    <submittedName>
        <fullName evidence="1">Uncharacterized protein</fullName>
    </submittedName>
</protein>
<sequence length="105" mass="11385">MRDEAAAALRGDINDAMSYLMGAMHGIADRYRELGSGTGRGFGPDAEFRENRIPTGRPLQALAEVLAAEAADIAVRCAALDVQRAALKQFEDEDLRRRVLSAAHD</sequence>
<organism evidence="1 2">
    <name type="scientific">Streptomyces agglomeratus</name>
    <dbReference type="NCBI Taxonomy" id="285458"/>
    <lineage>
        <taxon>Bacteria</taxon>
        <taxon>Bacillati</taxon>
        <taxon>Actinomycetota</taxon>
        <taxon>Actinomycetes</taxon>
        <taxon>Kitasatosporales</taxon>
        <taxon>Streptomycetaceae</taxon>
        <taxon>Streptomyces</taxon>
    </lineage>
</organism>
<dbReference type="RefSeq" id="WP_069925165.1">
    <property type="nucleotide sequence ID" value="NZ_MEHI01000001.1"/>
</dbReference>
<dbReference type="Proteomes" id="UP000095759">
    <property type="component" value="Unassembled WGS sequence"/>
</dbReference>
<evidence type="ECO:0000313" key="1">
    <source>
        <dbReference type="EMBL" id="OEJ23260.1"/>
    </source>
</evidence>
<gene>
    <name evidence="1" type="ORF">AS594_00765</name>
</gene>
<dbReference type="AlphaFoldDB" id="A0A1E5P147"/>
<proteinExistence type="predicted"/>
<reference evidence="1 2" key="1">
    <citation type="submission" date="2016-08" db="EMBL/GenBank/DDBJ databases">
        <title>Complete genome sequence of Streptomyces agglomeratus strain 6-3-2, a novel anti-MRSA actinomycete isolated from Wuli of Tebit, China.</title>
        <authorList>
            <person name="Chen X."/>
        </authorList>
    </citation>
    <scope>NUCLEOTIDE SEQUENCE [LARGE SCALE GENOMIC DNA]</scope>
    <source>
        <strain evidence="1 2">6-3-2</strain>
    </source>
</reference>
<dbReference type="OrthoDB" id="4358424at2"/>
<accession>A0A1E5P147</accession>
<evidence type="ECO:0000313" key="2">
    <source>
        <dbReference type="Proteomes" id="UP000095759"/>
    </source>
</evidence>
<dbReference type="EMBL" id="MEHJ01000001">
    <property type="protein sequence ID" value="OEJ23260.1"/>
    <property type="molecule type" value="Genomic_DNA"/>
</dbReference>
<comment type="caution">
    <text evidence="1">The sequence shown here is derived from an EMBL/GenBank/DDBJ whole genome shotgun (WGS) entry which is preliminary data.</text>
</comment>